<proteinExistence type="predicted"/>
<protein>
    <submittedName>
        <fullName evidence="2">2-hydroxy-6-oxo-6-phenylhexa-2,4-dienoate hydrolase</fullName>
    </submittedName>
</protein>
<evidence type="ECO:0000313" key="2">
    <source>
        <dbReference type="EMBL" id="AOZ08598.1"/>
    </source>
</evidence>
<dbReference type="EMBL" id="CP017755">
    <property type="protein sequence ID" value="AOZ08598.1"/>
    <property type="molecule type" value="Genomic_DNA"/>
</dbReference>
<keyword evidence="3" id="KW-1185">Reference proteome</keyword>
<dbReference type="PANTHER" id="PTHR43689:SF8">
    <property type="entry name" value="ALPHA_BETA-HYDROLASES SUPERFAMILY PROTEIN"/>
    <property type="match status" value="1"/>
</dbReference>
<dbReference type="Gene3D" id="3.40.50.1820">
    <property type="entry name" value="alpha/beta hydrolase"/>
    <property type="match status" value="1"/>
</dbReference>
<keyword evidence="2" id="KW-0378">Hydrolase</keyword>
<dbReference type="Proteomes" id="UP000177515">
    <property type="component" value="Chromosome 2"/>
</dbReference>
<accession>A0ABN4TNP2</accession>
<dbReference type="InterPro" id="IPR000073">
    <property type="entry name" value="AB_hydrolase_1"/>
</dbReference>
<organism evidence="2 3">
    <name type="scientific">Cupriavidus malaysiensis</name>
    <dbReference type="NCBI Taxonomy" id="367825"/>
    <lineage>
        <taxon>Bacteria</taxon>
        <taxon>Pseudomonadati</taxon>
        <taxon>Pseudomonadota</taxon>
        <taxon>Betaproteobacteria</taxon>
        <taxon>Burkholderiales</taxon>
        <taxon>Burkholderiaceae</taxon>
        <taxon>Cupriavidus</taxon>
    </lineage>
</organism>
<dbReference type="Pfam" id="PF00561">
    <property type="entry name" value="Abhydrolase_1"/>
    <property type="match status" value="1"/>
</dbReference>
<dbReference type="PRINTS" id="PR00412">
    <property type="entry name" value="EPOXHYDRLASE"/>
</dbReference>
<dbReference type="SUPFAM" id="SSF53474">
    <property type="entry name" value="alpha/beta-Hydrolases"/>
    <property type="match status" value="1"/>
</dbReference>
<reference evidence="2 3" key="1">
    <citation type="submission" date="2016-10" db="EMBL/GenBank/DDBJ databases">
        <title>Complete genome sequences of three Cupriavidus strains isolated from various Malaysian environments.</title>
        <authorList>
            <person name="Abdullah A.A.-A."/>
            <person name="Shafie N.A.H."/>
            <person name="Lau N.S."/>
        </authorList>
    </citation>
    <scope>NUCLEOTIDE SEQUENCE [LARGE SCALE GENOMIC DNA]</scope>
    <source>
        <strain evidence="2 3">USMAA1020</strain>
    </source>
</reference>
<gene>
    <name evidence="2" type="ORF">BKK80_21895</name>
</gene>
<evidence type="ECO:0000259" key="1">
    <source>
        <dbReference type="Pfam" id="PF00561"/>
    </source>
</evidence>
<feature type="domain" description="AB hydrolase-1" evidence="1">
    <location>
        <begin position="34"/>
        <end position="272"/>
    </location>
</feature>
<dbReference type="InterPro" id="IPR029058">
    <property type="entry name" value="AB_hydrolase_fold"/>
</dbReference>
<evidence type="ECO:0000313" key="3">
    <source>
        <dbReference type="Proteomes" id="UP000177515"/>
    </source>
</evidence>
<dbReference type="PANTHER" id="PTHR43689">
    <property type="entry name" value="HYDROLASE"/>
    <property type="match status" value="1"/>
</dbReference>
<dbReference type="PRINTS" id="PR00111">
    <property type="entry name" value="ABHYDROLASE"/>
</dbReference>
<dbReference type="InterPro" id="IPR000639">
    <property type="entry name" value="Epox_hydrolase-like"/>
</dbReference>
<name>A0ABN4TNP2_9BURK</name>
<sequence>MTALTEAGTSRFADIQEDGLALRVHYNDAGTGEAVVMLHGSGPGASGWSNFHRNVEAFVAAGYRVILPDSPGWNKSDPVVCDKGSRADLNARSLKGLLDVLDIKRAHLIGNSMGGGNALAFALRYPERLAKLVIMGGAGVGPSLFQPMPLEGIKHLYGVYHSPTIENLRRMLDVFVYDPSTLTEELIQGRFENMMAHREHLQNFVASVAANPDWLPDMSGRLKEITAPTLITWGRDDRFVPLDSGLRMLWGLPDAQMHVFSRCGHWAQWEHAEHFNRLVLDFLAESAK</sequence>
<dbReference type="RefSeq" id="WP_071017058.1">
    <property type="nucleotide sequence ID" value="NZ_CP017755.1"/>
</dbReference>
<dbReference type="GO" id="GO:0016787">
    <property type="term" value="F:hydrolase activity"/>
    <property type="evidence" value="ECO:0007669"/>
    <property type="project" value="UniProtKB-KW"/>
</dbReference>